<dbReference type="PANTHER" id="PTHR43133:SF46">
    <property type="entry name" value="RNA POLYMERASE SIGMA-70 FACTOR ECF SUBFAMILY"/>
    <property type="match status" value="1"/>
</dbReference>
<feature type="domain" description="RNA polymerase sigma-70 region 2" evidence="7">
    <location>
        <begin position="18"/>
        <end position="85"/>
    </location>
</feature>
<evidence type="ECO:0000259" key="8">
    <source>
        <dbReference type="Pfam" id="PF08281"/>
    </source>
</evidence>
<dbReference type="GO" id="GO:0003677">
    <property type="term" value="F:DNA binding"/>
    <property type="evidence" value="ECO:0007669"/>
    <property type="project" value="UniProtKB-KW"/>
</dbReference>
<dbReference type="Pfam" id="PF08281">
    <property type="entry name" value="Sigma70_r4_2"/>
    <property type="match status" value="1"/>
</dbReference>
<dbReference type="NCBIfam" id="TIGR02985">
    <property type="entry name" value="Sig70_bacteroi1"/>
    <property type="match status" value="1"/>
</dbReference>
<dbReference type="Pfam" id="PF04542">
    <property type="entry name" value="Sigma70_r2"/>
    <property type="match status" value="1"/>
</dbReference>
<evidence type="ECO:0000313" key="9">
    <source>
        <dbReference type="EMBL" id="RIJ50426.1"/>
    </source>
</evidence>
<keyword evidence="2 6" id="KW-0805">Transcription regulation</keyword>
<dbReference type="AlphaFoldDB" id="A0A399T280"/>
<reference evidence="9 10" key="1">
    <citation type="submission" date="2018-08" db="EMBL/GenBank/DDBJ databases">
        <title>Pallidiluteibacterium maritimus gen. nov., sp. nov., isolated from coastal sediment.</title>
        <authorList>
            <person name="Zhou L.Y."/>
        </authorList>
    </citation>
    <scope>NUCLEOTIDE SEQUENCE [LARGE SCALE GENOMIC DNA]</scope>
    <source>
        <strain evidence="9 10">XSD2</strain>
    </source>
</reference>
<gene>
    <name evidence="9" type="ORF">D1614_00345</name>
</gene>
<dbReference type="Gene3D" id="1.10.10.10">
    <property type="entry name" value="Winged helix-like DNA-binding domain superfamily/Winged helix DNA-binding domain"/>
    <property type="match status" value="1"/>
</dbReference>
<evidence type="ECO:0000313" key="10">
    <source>
        <dbReference type="Proteomes" id="UP000265926"/>
    </source>
</evidence>
<dbReference type="InterPro" id="IPR013324">
    <property type="entry name" value="RNA_pol_sigma_r3/r4-like"/>
</dbReference>
<dbReference type="NCBIfam" id="TIGR02937">
    <property type="entry name" value="sigma70-ECF"/>
    <property type="match status" value="1"/>
</dbReference>
<comment type="similarity">
    <text evidence="1 6">Belongs to the sigma-70 factor family. ECF subfamily.</text>
</comment>
<comment type="caution">
    <text evidence="9">The sequence shown here is derived from an EMBL/GenBank/DDBJ whole genome shotgun (WGS) entry which is preliminary data.</text>
</comment>
<evidence type="ECO:0000256" key="1">
    <source>
        <dbReference type="ARBA" id="ARBA00010641"/>
    </source>
</evidence>
<dbReference type="GO" id="GO:0006352">
    <property type="term" value="P:DNA-templated transcription initiation"/>
    <property type="evidence" value="ECO:0007669"/>
    <property type="project" value="InterPro"/>
</dbReference>
<dbReference type="CDD" id="cd06171">
    <property type="entry name" value="Sigma70_r4"/>
    <property type="match status" value="1"/>
</dbReference>
<keyword evidence="3 6" id="KW-0731">Sigma factor</keyword>
<dbReference type="PROSITE" id="PS01063">
    <property type="entry name" value="SIGMA70_ECF"/>
    <property type="match status" value="1"/>
</dbReference>
<dbReference type="InterPro" id="IPR000838">
    <property type="entry name" value="RNA_pol_sigma70_ECF_CS"/>
</dbReference>
<dbReference type="InterPro" id="IPR036388">
    <property type="entry name" value="WH-like_DNA-bd_sf"/>
</dbReference>
<proteinExistence type="inferred from homology"/>
<dbReference type="Gene3D" id="1.10.1740.10">
    <property type="match status" value="1"/>
</dbReference>
<protein>
    <recommendedName>
        <fullName evidence="6">RNA polymerase sigma factor</fullName>
    </recommendedName>
</protein>
<dbReference type="SUPFAM" id="SSF88659">
    <property type="entry name" value="Sigma3 and sigma4 domains of RNA polymerase sigma factors"/>
    <property type="match status" value="1"/>
</dbReference>
<accession>A0A399T280</accession>
<feature type="domain" description="RNA polymerase sigma factor 70 region 4 type 2" evidence="8">
    <location>
        <begin position="116"/>
        <end position="165"/>
    </location>
</feature>
<dbReference type="GO" id="GO:0016987">
    <property type="term" value="F:sigma factor activity"/>
    <property type="evidence" value="ECO:0007669"/>
    <property type="project" value="UniProtKB-KW"/>
</dbReference>
<dbReference type="InterPro" id="IPR039425">
    <property type="entry name" value="RNA_pol_sigma-70-like"/>
</dbReference>
<dbReference type="InterPro" id="IPR013249">
    <property type="entry name" value="RNA_pol_sigma70_r4_t2"/>
</dbReference>
<sequence>MNIVNQIVRGNEEAFKELYVKYKPTVCKFVYSFTNDSDLTDDIAQDVFIAVWLNRKNLDPNKSILSYLMTIARNKVFDYFKETSRKKEMLEQNWLLLEKTRNETEDVLNSLELNRLVDAAISQLSSRKRAIFELSKLKGKTHAEVAYELGISQNTVKNHMVESLKFIKEFLSDQGEVAFSLFVFLLFR</sequence>
<keyword evidence="4 6" id="KW-0238">DNA-binding</keyword>
<dbReference type="InterPro" id="IPR007627">
    <property type="entry name" value="RNA_pol_sigma70_r2"/>
</dbReference>
<dbReference type="PANTHER" id="PTHR43133">
    <property type="entry name" value="RNA POLYMERASE ECF-TYPE SIGMA FACTO"/>
    <property type="match status" value="1"/>
</dbReference>
<evidence type="ECO:0000259" key="7">
    <source>
        <dbReference type="Pfam" id="PF04542"/>
    </source>
</evidence>
<evidence type="ECO:0000256" key="3">
    <source>
        <dbReference type="ARBA" id="ARBA00023082"/>
    </source>
</evidence>
<dbReference type="InterPro" id="IPR014327">
    <property type="entry name" value="RNA_pol_sigma70_bacteroid"/>
</dbReference>
<evidence type="ECO:0000256" key="5">
    <source>
        <dbReference type="ARBA" id="ARBA00023163"/>
    </source>
</evidence>
<evidence type="ECO:0000256" key="2">
    <source>
        <dbReference type="ARBA" id="ARBA00023015"/>
    </source>
</evidence>
<dbReference type="SUPFAM" id="SSF88946">
    <property type="entry name" value="Sigma2 domain of RNA polymerase sigma factors"/>
    <property type="match status" value="1"/>
</dbReference>
<dbReference type="Proteomes" id="UP000265926">
    <property type="component" value="Unassembled WGS sequence"/>
</dbReference>
<dbReference type="InterPro" id="IPR013325">
    <property type="entry name" value="RNA_pol_sigma_r2"/>
</dbReference>
<keyword evidence="5 6" id="KW-0804">Transcription</keyword>
<evidence type="ECO:0000256" key="4">
    <source>
        <dbReference type="ARBA" id="ARBA00023125"/>
    </source>
</evidence>
<organism evidence="9 10">
    <name type="scientific">Maribellus luteus</name>
    <dbReference type="NCBI Taxonomy" id="2305463"/>
    <lineage>
        <taxon>Bacteria</taxon>
        <taxon>Pseudomonadati</taxon>
        <taxon>Bacteroidota</taxon>
        <taxon>Bacteroidia</taxon>
        <taxon>Marinilabiliales</taxon>
        <taxon>Prolixibacteraceae</taxon>
        <taxon>Maribellus</taxon>
    </lineage>
</organism>
<dbReference type="InterPro" id="IPR014284">
    <property type="entry name" value="RNA_pol_sigma-70_dom"/>
</dbReference>
<name>A0A399T280_9BACT</name>
<dbReference type="RefSeq" id="WP_119435896.1">
    <property type="nucleotide sequence ID" value="NZ_QWGR01000001.1"/>
</dbReference>
<evidence type="ECO:0000256" key="6">
    <source>
        <dbReference type="RuleBase" id="RU000716"/>
    </source>
</evidence>
<dbReference type="OrthoDB" id="759001at2"/>
<keyword evidence="10" id="KW-1185">Reference proteome</keyword>
<dbReference type="EMBL" id="QWGR01000001">
    <property type="protein sequence ID" value="RIJ50426.1"/>
    <property type="molecule type" value="Genomic_DNA"/>
</dbReference>